<dbReference type="OrthoDB" id="8909920at2"/>
<organism evidence="1 2">
    <name type="scientific">Candidatus Pantoea floridensis</name>
    <dbReference type="NCBI Taxonomy" id="1938870"/>
    <lineage>
        <taxon>Bacteria</taxon>
        <taxon>Pseudomonadati</taxon>
        <taxon>Pseudomonadota</taxon>
        <taxon>Gammaproteobacteria</taxon>
        <taxon>Enterobacterales</taxon>
        <taxon>Erwiniaceae</taxon>
        <taxon>Pantoea</taxon>
    </lineage>
</organism>
<name>A0A286C043_9GAMM</name>
<gene>
    <name evidence="1" type="ORF">SAMN06273570_4191</name>
</gene>
<dbReference type="EMBL" id="OCMY01000001">
    <property type="protein sequence ID" value="SOD39737.1"/>
    <property type="molecule type" value="Genomic_DNA"/>
</dbReference>
<dbReference type="Pfam" id="PF03837">
    <property type="entry name" value="RecT"/>
    <property type="match status" value="1"/>
</dbReference>
<dbReference type="Proteomes" id="UP000219271">
    <property type="component" value="Unassembled WGS sequence"/>
</dbReference>
<dbReference type="GO" id="GO:0003677">
    <property type="term" value="F:DNA binding"/>
    <property type="evidence" value="ECO:0007669"/>
    <property type="project" value="InterPro"/>
</dbReference>
<reference evidence="2" key="1">
    <citation type="submission" date="2017-09" db="EMBL/GenBank/DDBJ databases">
        <authorList>
            <person name="Varghese N."/>
            <person name="Submissions S."/>
        </authorList>
    </citation>
    <scope>NUCLEOTIDE SEQUENCE [LARGE SCALE GENOMIC DNA]</scope>
    <source>
        <strain evidence="2">JKS000234</strain>
    </source>
</reference>
<sequence>MNDVVVHDPSNTRSAIFSPTTLEKLQAFAEQMALSRVSIPNHLVGKPADCLAVALQAVQWNMNPYSVAQKTSVVNGQLCFEAQLVNAIVTSSHAVSSRFKYKYEGPWEKYRPGDRSASAEKGLCVSVGAVLAGESEITWGEPLYLEFIKVRNSPLWITAPKQQIAYLAVKYWARLFAPDVILGVYTPDEIGPKIERDVTPVEVPKTASDLNAVINQTPVVETKWIDKETRTPGELVDSFCDAAPRAKTVKDLNQFYSYCSQHIENEPNLMIIATDVYQTCLANFTSDNTSKS</sequence>
<accession>A0A286C043</accession>
<evidence type="ECO:0000313" key="1">
    <source>
        <dbReference type="EMBL" id="SOD39737.1"/>
    </source>
</evidence>
<dbReference type="AlphaFoldDB" id="A0A286C043"/>
<evidence type="ECO:0000313" key="2">
    <source>
        <dbReference type="Proteomes" id="UP000219271"/>
    </source>
</evidence>
<keyword evidence="2" id="KW-1185">Reference proteome</keyword>
<proteinExistence type="predicted"/>
<protein>
    <submittedName>
        <fullName evidence="1">RecT family protein</fullName>
    </submittedName>
</protein>
<dbReference type="RefSeq" id="WP_097097506.1">
    <property type="nucleotide sequence ID" value="NZ_OCMY01000001.1"/>
</dbReference>
<dbReference type="InterPro" id="IPR018330">
    <property type="entry name" value="RecT_fam"/>
</dbReference>
<dbReference type="GO" id="GO:0006259">
    <property type="term" value="P:DNA metabolic process"/>
    <property type="evidence" value="ECO:0007669"/>
    <property type="project" value="InterPro"/>
</dbReference>